<feature type="coiled-coil region" evidence="1">
    <location>
        <begin position="136"/>
        <end position="205"/>
    </location>
</feature>
<dbReference type="AlphaFoldDB" id="A0A0G4G1P7"/>
<keyword evidence="3" id="KW-1185">Reference proteome</keyword>
<evidence type="ECO:0000256" key="1">
    <source>
        <dbReference type="SAM" id="Coils"/>
    </source>
</evidence>
<accession>A0A0G4G1P7</accession>
<evidence type="ECO:0000313" key="3">
    <source>
        <dbReference type="Proteomes" id="UP000041254"/>
    </source>
</evidence>
<gene>
    <name evidence="2" type="ORF">Vbra_16644</name>
</gene>
<keyword evidence="1" id="KW-0175">Coiled coil</keyword>
<protein>
    <submittedName>
        <fullName evidence="2">Uncharacterized protein</fullName>
    </submittedName>
</protein>
<dbReference type="VEuPathDB" id="CryptoDB:Vbra_16644"/>
<proteinExistence type="predicted"/>
<dbReference type="Proteomes" id="UP000041254">
    <property type="component" value="Unassembled WGS sequence"/>
</dbReference>
<organism evidence="2 3">
    <name type="scientific">Vitrella brassicaformis (strain CCMP3155)</name>
    <dbReference type="NCBI Taxonomy" id="1169540"/>
    <lineage>
        <taxon>Eukaryota</taxon>
        <taxon>Sar</taxon>
        <taxon>Alveolata</taxon>
        <taxon>Colpodellida</taxon>
        <taxon>Vitrellaceae</taxon>
        <taxon>Vitrella</taxon>
    </lineage>
</organism>
<sequence length="271" mass="31615">MDDTDYAAAAELLQRLDALQEEHSSLTEQLLSLRADNEGLTQQLKECESAEGRLQHLIHQHQVTSLKKEQQTSALTIEEMRQRGESERLQKEMRLLDDQTQAVITEESQYRLSVLQQLGALREMIDGKWADRLREAQTLRDTKANLQTQLTQLQIAREDKQRNMDEAQQRAAAILNRTESLKTQLQNIKQEHHAMKNQTNALKRQVDYHKNRRAQVQSKYRDELAQKKAEHQHISEKQQHYEQRLDAVSLEHAAVQERARRLGIPVPRPQE</sequence>
<reference evidence="2 3" key="1">
    <citation type="submission" date="2014-11" db="EMBL/GenBank/DDBJ databases">
        <authorList>
            <person name="Zhu J."/>
            <person name="Qi W."/>
            <person name="Song R."/>
        </authorList>
    </citation>
    <scope>NUCLEOTIDE SEQUENCE [LARGE SCALE GENOMIC DNA]</scope>
</reference>
<dbReference type="EMBL" id="CDMY01000542">
    <property type="protein sequence ID" value="CEM21655.1"/>
    <property type="molecule type" value="Genomic_DNA"/>
</dbReference>
<dbReference type="InParanoid" id="A0A0G4G1P7"/>
<evidence type="ECO:0000313" key="2">
    <source>
        <dbReference type="EMBL" id="CEM21655.1"/>
    </source>
</evidence>
<name>A0A0G4G1P7_VITBC</name>
<feature type="coiled-coil region" evidence="1">
    <location>
        <begin position="9"/>
        <end position="50"/>
    </location>
</feature>